<sequence length="241" mass="26296">MAKLQKFLFDQDFGSPSRPTLDVHLTDGLGPDDMPLPEEIVEEEPPPPPPTFSEEELQLARDQAFEAGRMAGISEAEAMTERLQALAEQALGDALLRISGAQEEANDRMVRDAVAVAVAVVRKLYPEMTRHHGLDELEALLHECLAHLDRDMRVTVRIAPDLLETVRARAEKVAAEVAFEGKLLFAADARVAPGDIRVDWGDGGAERDLERSWAEIDAVLARALGTDAQTEDNHAGDGFAA</sequence>
<comment type="caution">
    <text evidence="4">The sequence shown here is derived from an EMBL/GenBank/DDBJ whole genome shotgun (WGS) entry which is preliminary data.</text>
</comment>
<keyword evidence="4" id="KW-0969">Cilium</keyword>
<feature type="region of interest" description="Disordered" evidence="3">
    <location>
        <begin position="1"/>
        <end position="54"/>
    </location>
</feature>
<organism evidence="4">
    <name type="scientific">mine drainage metagenome</name>
    <dbReference type="NCBI Taxonomy" id="410659"/>
    <lineage>
        <taxon>unclassified sequences</taxon>
        <taxon>metagenomes</taxon>
        <taxon>ecological metagenomes</taxon>
    </lineage>
</organism>
<gene>
    <name evidence="4" type="ORF">GALL_323240</name>
</gene>
<proteinExistence type="predicted"/>
<evidence type="ECO:0000313" key="4">
    <source>
        <dbReference type="EMBL" id="OIQ85828.1"/>
    </source>
</evidence>
<feature type="compositionally biased region" description="Acidic residues" evidence="3">
    <location>
        <begin position="35"/>
        <end position="45"/>
    </location>
</feature>
<evidence type="ECO:0000256" key="2">
    <source>
        <dbReference type="ARBA" id="ARBA00022927"/>
    </source>
</evidence>
<keyword evidence="4" id="KW-0966">Cell projection</keyword>
<evidence type="ECO:0000256" key="3">
    <source>
        <dbReference type="SAM" id="MobiDB-lite"/>
    </source>
</evidence>
<dbReference type="PANTHER" id="PTHR34982">
    <property type="entry name" value="YOP PROTEINS TRANSLOCATION PROTEIN L"/>
    <property type="match status" value="1"/>
</dbReference>
<keyword evidence="4" id="KW-0282">Flagellum</keyword>
<dbReference type="InterPro" id="IPR051472">
    <property type="entry name" value="T3SS_Stator/FliH"/>
</dbReference>
<keyword evidence="1" id="KW-0813">Transport</keyword>
<dbReference type="GO" id="GO:0015031">
    <property type="term" value="P:protein transport"/>
    <property type="evidence" value="ECO:0007669"/>
    <property type="project" value="UniProtKB-KW"/>
</dbReference>
<dbReference type="AlphaFoldDB" id="A0A1J5R1J5"/>
<dbReference type="EMBL" id="MLJW01000518">
    <property type="protein sequence ID" value="OIQ85828.1"/>
    <property type="molecule type" value="Genomic_DNA"/>
</dbReference>
<accession>A0A1J5R1J5</accession>
<protein>
    <submittedName>
        <fullName evidence="4">Flagellar assembly protein H</fullName>
    </submittedName>
</protein>
<name>A0A1J5R1J5_9ZZZZ</name>
<reference evidence="4" key="1">
    <citation type="submission" date="2016-10" db="EMBL/GenBank/DDBJ databases">
        <title>Sequence of Gallionella enrichment culture.</title>
        <authorList>
            <person name="Poehlein A."/>
            <person name="Muehling M."/>
            <person name="Daniel R."/>
        </authorList>
    </citation>
    <scope>NUCLEOTIDE SEQUENCE</scope>
</reference>
<dbReference type="PANTHER" id="PTHR34982:SF1">
    <property type="entry name" value="FLAGELLAR ASSEMBLY PROTEIN FLIH"/>
    <property type="match status" value="1"/>
</dbReference>
<dbReference type="GO" id="GO:0005829">
    <property type="term" value="C:cytosol"/>
    <property type="evidence" value="ECO:0007669"/>
    <property type="project" value="TreeGrafter"/>
</dbReference>
<keyword evidence="2" id="KW-0653">Protein transport</keyword>
<evidence type="ECO:0000256" key="1">
    <source>
        <dbReference type="ARBA" id="ARBA00022448"/>
    </source>
</evidence>